<evidence type="ECO:0000313" key="3">
    <source>
        <dbReference type="Proteomes" id="UP000320722"/>
    </source>
</evidence>
<proteinExistence type="predicted"/>
<evidence type="ECO:0000313" key="2">
    <source>
        <dbReference type="EMBL" id="QDU04821.1"/>
    </source>
</evidence>
<organism evidence="2 3">
    <name type="scientific">Gimesia chilikensis</name>
    <dbReference type="NCBI Taxonomy" id="2605989"/>
    <lineage>
        <taxon>Bacteria</taxon>
        <taxon>Pseudomonadati</taxon>
        <taxon>Planctomycetota</taxon>
        <taxon>Planctomycetia</taxon>
        <taxon>Planctomycetales</taxon>
        <taxon>Planctomycetaceae</taxon>
        <taxon>Gimesia</taxon>
    </lineage>
</organism>
<sequence precursor="true">MKILNRTKLVIAGCLLGLSLASSAMEQVQAAEWGNLTGQFKFTGERQAPAKLDINRDQEICGKFDELIVDQGLVTGKDGGLANVFIYLRESRLQEAQIHSSYDKLPASVTIENKGCIFQPHVAGLWVKRQKLQAVNKDLCAHGFQVKAYRNMSLNQLLPPGEKLDHQFEHGEKLPLRMSCSIHPWQEGWLVALDHPYFATSDDSGRFQIQNLPVGEWEFQLWHEKAGYLAARDDWKRGRFKLKIKPGTTDLGVIPVAPALLTGK</sequence>
<keyword evidence="1" id="KW-0732">Signal</keyword>
<dbReference type="SUPFAM" id="SSF49464">
    <property type="entry name" value="Carboxypeptidase regulatory domain-like"/>
    <property type="match status" value="1"/>
</dbReference>
<accession>A0A517WHT9</accession>
<feature type="signal peptide" evidence="1">
    <location>
        <begin position="1"/>
        <end position="24"/>
    </location>
</feature>
<evidence type="ECO:0008006" key="4">
    <source>
        <dbReference type="Google" id="ProtNLM"/>
    </source>
</evidence>
<dbReference type="Proteomes" id="UP000320722">
    <property type="component" value="Chromosome"/>
</dbReference>
<dbReference type="EMBL" id="CP036347">
    <property type="protein sequence ID" value="QDU04821.1"/>
    <property type="molecule type" value="Genomic_DNA"/>
</dbReference>
<gene>
    <name evidence="2" type="ORF">V6x_45520</name>
</gene>
<feature type="chain" id="PRO_5021756847" description="DUF4198 domain-containing protein" evidence="1">
    <location>
        <begin position="25"/>
        <end position="264"/>
    </location>
</feature>
<dbReference type="InterPro" id="IPR008969">
    <property type="entry name" value="CarboxyPept-like_regulatory"/>
</dbReference>
<dbReference type="AlphaFoldDB" id="A0A517WHT9"/>
<protein>
    <recommendedName>
        <fullName evidence="4">DUF4198 domain-containing protein</fullName>
    </recommendedName>
</protein>
<name>A0A517WHT9_9PLAN</name>
<reference evidence="2 3" key="1">
    <citation type="submission" date="2019-02" db="EMBL/GenBank/DDBJ databases">
        <title>Deep-cultivation of Planctomycetes and their phenomic and genomic characterization uncovers novel biology.</title>
        <authorList>
            <person name="Wiegand S."/>
            <person name="Jogler M."/>
            <person name="Boedeker C."/>
            <person name="Pinto D."/>
            <person name="Vollmers J."/>
            <person name="Rivas-Marin E."/>
            <person name="Kohn T."/>
            <person name="Peeters S.H."/>
            <person name="Heuer A."/>
            <person name="Rast P."/>
            <person name="Oberbeckmann S."/>
            <person name="Bunk B."/>
            <person name="Jeske O."/>
            <person name="Meyerdierks A."/>
            <person name="Storesund J.E."/>
            <person name="Kallscheuer N."/>
            <person name="Luecker S."/>
            <person name="Lage O.M."/>
            <person name="Pohl T."/>
            <person name="Merkel B.J."/>
            <person name="Hornburger P."/>
            <person name="Mueller R.-W."/>
            <person name="Bruemmer F."/>
            <person name="Labrenz M."/>
            <person name="Spormann A.M."/>
            <person name="Op den Camp H."/>
            <person name="Overmann J."/>
            <person name="Amann R."/>
            <person name="Jetten M.S.M."/>
            <person name="Mascher T."/>
            <person name="Medema M.H."/>
            <person name="Devos D.P."/>
            <person name="Kaster A.-K."/>
            <person name="Ovreas L."/>
            <person name="Rohde M."/>
            <person name="Galperin M.Y."/>
            <person name="Jogler C."/>
        </authorList>
    </citation>
    <scope>NUCLEOTIDE SEQUENCE [LARGE SCALE GENOMIC DNA]</scope>
    <source>
        <strain evidence="2 3">V6</strain>
    </source>
</reference>
<evidence type="ECO:0000256" key="1">
    <source>
        <dbReference type="SAM" id="SignalP"/>
    </source>
</evidence>